<dbReference type="AlphaFoldDB" id="A0A561F1Q5"/>
<sequence length="98" mass="10607">MLLRSAAWHEGEETIDLWFDGVAAMNLHEGFAPLTIRAADADADERERLLTHAAGRIRDPLDRPPLCLILAYRAATPESLLPLGPVVDLPLTGIVVGA</sequence>
<proteinExistence type="predicted"/>
<reference evidence="1 2" key="1">
    <citation type="submission" date="2019-06" db="EMBL/GenBank/DDBJ databases">
        <title>Sequencing the genomes of 1000 actinobacteria strains.</title>
        <authorList>
            <person name="Klenk H.-P."/>
        </authorList>
    </citation>
    <scope>NUCLEOTIDE SEQUENCE [LARGE SCALE GENOMIC DNA]</scope>
    <source>
        <strain evidence="1 2">DSM 41649</strain>
    </source>
</reference>
<protein>
    <submittedName>
        <fullName evidence="1">Uncharacterized protein</fullName>
    </submittedName>
</protein>
<dbReference type="EMBL" id="VIVR01000001">
    <property type="protein sequence ID" value="TWE21800.1"/>
    <property type="molecule type" value="Genomic_DNA"/>
</dbReference>
<accession>A0A561F1Q5</accession>
<gene>
    <name evidence="1" type="ORF">FB465_7026</name>
</gene>
<name>A0A561F1Q5_9ACTN</name>
<comment type="caution">
    <text evidence="1">The sequence shown here is derived from an EMBL/GenBank/DDBJ whole genome shotgun (WGS) entry which is preliminary data.</text>
</comment>
<evidence type="ECO:0000313" key="1">
    <source>
        <dbReference type="EMBL" id="TWE21800.1"/>
    </source>
</evidence>
<dbReference type="Proteomes" id="UP000318416">
    <property type="component" value="Unassembled WGS sequence"/>
</dbReference>
<organism evidence="1 2">
    <name type="scientific">Kitasatospora atroaurantiaca</name>
    <dbReference type="NCBI Taxonomy" id="285545"/>
    <lineage>
        <taxon>Bacteria</taxon>
        <taxon>Bacillati</taxon>
        <taxon>Actinomycetota</taxon>
        <taxon>Actinomycetes</taxon>
        <taxon>Kitasatosporales</taxon>
        <taxon>Streptomycetaceae</taxon>
        <taxon>Kitasatospora</taxon>
    </lineage>
</organism>
<dbReference type="RefSeq" id="WP_145796931.1">
    <property type="nucleotide sequence ID" value="NZ_VIVR01000001.1"/>
</dbReference>
<keyword evidence="2" id="KW-1185">Reference proteome</keyword>
<evidence type="ECO:0000313" key="2">
    <source>
        <dbReference type="Proteomes" id="UP000318416"/>
    </source>
</evidence>